<accession>A0A0G2EM69</accession>
<dbReference type="AlphaFoldDB" id="A0A0G2EM69"/>
<evidence type="ECO:0000313" key="3">
    <source>
        <dbReference type="Proteomes" id="UP000053317"/>
    </source>
</evidence>
<feature type="region of interest" description="Disordered" evidence="1">
    <location>
        <begin position="575"/>
        <end position="629"/>
    </location>
</feature>
<comment type="caution">
    <text evidence="2">The sequence shown here is derived from an EMBL/GenBank/DDBJ whole genome shotgun (WGS) entry which is preliminary data.</text>
</comment>
<name>A0A0G2EM69_PHACM</name>
<feature type="region of interest" description="Disordered" evidence="1">
    <location>
        <begin position="1"/>
        <end position="36"/>
    </location>
</feature>
<protein>
    <submittedName>
        <fullName evidence="2">Putative carboxylesterase family protein</fullName>
    </submittedName>
</protein>
<feature type="region of interest" description="Disordered" evidence="1">
    <location>
        <begin position="214"/>
        <end position="252"/>
    </location>
</feature>
<feature type="region of interest" description="Disordered" evidence="1">
    <location>
        <begin position="121"/>
        <end position="162"/>
    </location>
</feature>
<evidence type="ECO:0000313" key="2">
    <source>
        <dbReference type="EMBL" id="KKY23847.1"/>
    </source>
</evidence>
<reference evidence="2 3" key="2">
    <citation type="submission" date="2015-05" db="EMBL/GenBank/DDBJ databases">
        <authorList>
            <person name="Morales-Cruz A."/>
            <person name="Amrine K.C."/>
            <person name="Cantu D."/>
        </authorList>
    </citation>
    <scope>NUCLEOTIDE SEQUENCE [LARGE SCALE GENOMIC DNA]</scope>
    <source>
        <strain evidence="2">UCRPC4</strain>
    </source>
</reference>
<dbReference type="Proteomes" id="UP000053317">
    <property type="component" value="Unassembled WGS sequence"/>
</dbReference>
<proteinExistence type="predicted"/>
<feature type="compositionally biased region" description="Acidic residues" evidence="1">
    <location>
        <begin position="134"/>
        <end position="145"/>
    </location>
</feature>
<dbReference type="EMBL" id="LCWF01000064">
    <property type="protein sequence ID" value="KKY23847.1"/>
    <property type="molecule type" value="Genomic_DNA"/>
</dbReference>
<keyword evidence="3" id="KW-1185">Reference proteome</keyword>
<feature type="compositionally biased region" description="Polar residues" evidence="1">
    <location>
        <begin position="354"/>
        <end position="365"/>
    </location>
</feature>
<evidence type="ECO:0000256" key="1">
    <source>
        <dbReference type="SAM" id="MobiDB-lite"/>
    </source>
</evidence>
<reference evidence="2 3" key="1">
    <citation type="submission" date="2015-05" db="EMBL/GenBank/DDBJ databases">
        <title>Distinctive expansion of gene families associated with plant cell wall degradation and secondary metabolism in the genomes of grapevine trunk pathogens.</title>
        <authorList>
            <person name="Lawrence D.P."/>
            <person name="Travadon R."/>
            <person name="Rolshausen P.E."/>
            <person name="Baumgartner K."/>
        </authorList>
    </citation>
    <scope>NUCLEOTIDE SEQUENCE [LARGE SCALE GENOMIC DNA]</scope>
    <source>
        <strain evidence="2">UCRPC4</strain>
    </source>
</reference>
<feature type="region of interest" description="Disordered" evidence="1">
    <location>
        <begin position="275"/>
        <end position="445"/>
    </location>
</feature>
<feature type="compositionally biased region" description="Polar residues" evidence="1">
    <location>
        <begin position="214"/>
        <end position="236"/>
    </location>
</feature>
<feature type="compositionally biased region" description="Polar residues" evidence="1">
    <location>
        <begin position="152"/>
        <end position="162"/>
    </location>
</feature>
<feature type="compositionally biased region" description="Basic residues" evidence="1">
    <location>
        <begin position="321"/>
        <end position="333"/>
    </location>
</feature>
<feature type="compositionally biased region" description="Basic and acidic residues" evidence="1">
    <location>
        <begin position="414"/>
        <end position="432"/>
    </location>
</feature>
<sequence>MPRMTRAALRAQEFQIIRDKPDAPQCETSSDQKDQTPIVDDAILSETSGNSVVDGIEEDMASIGKKTHARSKGRKVKKALKNLFANDKDQEGLGPTDLSVEAAEVNVCLPKDVDRLEPKSVLPIDLSAGPQDTPQEDNNLEDSPTETDRSESSINTELTPQTQLGLDRLLNVSTDSLQYSQTPKFDPRIHMALEPEEMHAAATQEDSFVDSIKTRSPSKQNSLSPMVSLSRPQDSFANEIRSRSPPKPALRIEDSVEAIDALEDALEEIAKELPDITEGGLESPVKTKHIAPSKVHAKDSLKQSPKVQKNLNSATLDTRKKAVPRKPAMHHQKPQNPKVLKGTYKKTCAGHPTMLQSEPSSNPSVNAKPRTTAKLAVKPSSISKPAFAPSRSTKPPTKATFTLPGEAVAARLKAQKEERLKREEEAVREKAQFKARPAPRFSSATLPMRGTAASKACQSIVATAERTKENEGPNLKAVSPTHSDLVVKKRQSAFVPSNVNPCKPRPAMNTSTLRPRPISAIISTSTLNVPSTTALKRTASVNGATAAPSVAVGKSTVTQADIISQRAKAKEIYGRERAMKEDMDRTKREKEEAAKKARAEAAERGRQASREWAERQKKKAMNGGIAAGE</sequence>
<organism evidence="2 3">
    <name type="scientific">Phaeomoniella chlamydospora</name>
    <name type="common">Phaeoacremonium chlamydosporum</name>
    <dbReference type="NCBI Taxonomy" id="158046"/>
    <lineage>
        <taxon>Eukaryota</taxon>
        <taxon>Fungi</taxon>
        <taxon>Dikarya</taxon>
        <taxon>Ascomycota</taxon>
        <taxon>Pezizomycotina</taxon>
        <taxon>Eurotiomycetes</taxon>
        <taxon>Chaetothyriomycetidae</taxon>
        <taxon>Phaeomoniellales</taxon>
        <taxon>Phaeomoniellaceae</taxon>
        <taxon>Phaeomoniella</taxon>
    </lineage>
</organism>
<dbReference type="OrthoDB" id="3946796at2759"/>
<gene>
    <name evidence="2" type="ORF">UCRPC4_g02660</name>
</gene>
<feature type="compositionally biased region" description="Basic and acidic residues" evidence="1">
    <location>
        <begin position="575"/>
        <end position="615"/>
    </location>
</feature>
<feature type="compositionally biased region" description="Polar residues" evidence="1">
    <location>
        <begin position="302"/>
        <end position="316"/>
    </location>
</feature>